<evidence type="ECO:0000259" key="2">
    <source>
        <dbReference type="Pfam" id="PF13679"/>
    </source>
</evidence>
<dbReference type="EMBL" id="JADNYJ010000066">
    <property type="protein sequence ID" value="KAF8893688.1"/>
    <property type="molecule type" value="Genomic_DNA"/>
</dbReference>
<comment type="caution">
    <text evidence="3">The sequence shown here is derived from an EMBL/GenBank/DDBJ whole genome shotgun (WGS) entry which is preliminary data.</text>
</comment>
<dbReference type="CDD" id="cd02440">
    <property type="entry name" value="AdoMet_MTases"/>
    <property type="match status" value="1"/>
</dbReference>
<sequence>MESLTRLLSDPLTIHLISTHPNIYAVTSTSPRLPGVSDWLDLVQFYSTGELERTCNSSRIPDELIHLISSIRYLQLHRGPIPMPKILRLHSEQGMSPKKAHEVSRMATYIVDLAPRLASSSSSSLRIVDIGAGQGYLTRALKAHLPNSHILALDADVEQTKGAQKWEKRLLPKEAQRPPIDHKVVFISPDTLLATVDEWINELEEGWEKLERVPVLFVALHACGSLTPDVLRAFIHVAKNNNTDLRNWYPAGVVVVGCCYNLMNPSDYPPSTKHLPISAYHLAAQIPSQWLLPSSNSSESPKIDPAVALSIRKVTWRALLSKSLESSSSFPSNLAPPDDKPHTQAKSATVPARWSRRPSSVTEQQYDPPESGTGLTPTMNRLGRLRDSVYTSWNTFLHAAEDKLGVKFDEMEFDVEEEGDIDRHIDGPESPSRLTVKEEKDERRKMRKERGRDQKLENELAVLHVMRCLLGPAIESVILLDRIGWVRKELGLGVASDDVVGKEGEETGSTTTSQFRADLVNLFDQATGSGRNVAIVVVPQTIDLEA</sequence>
<dbReference type="AlphaFoldDB" id="A0A9P5TLW6"/>
<feature type="region of interest" description="Disordered" evidence="1">
    <location>
        <begin position="326"/>
        <end position="380"/>
    </location>
</feature>
<evidence type="ECO:0000313" key="3">
    <source>
        <dbReference type="EMBL" id="KAF8893688.1"/>
    </source>
</evidence>
<dbReference type="InterPro" id="IPR029063">
    <property type="entry name" value="SAM-dependent_MTases_sf"/>
</dbReference>
<dbReference type="Proteomes" id="UP000724874">
    <property type="component" value="Unassembled WGS sequence"/>
</dbReference>
<keyword evidence="3" id="KW-0808">Transferase</keyword>
<evidence type="ECO:0000256" key="1">
    <source>
        <dbReference type="SAM" id="MobiDB-lite"/>
    </source>
</evidence>
<dbReference type="SUPFAM" id="SSF53335">
    <property type="entry name" value="S-adenosyl-L-methionine-dependent methyltransferases"/>
    <property type="match status" value="1"/>
</dbReference>
<feature type="region of interest" description="Disordered" evidence="1">
    <location>
        <begin position="418"/>
        <end position="452"/>
    </location>
</feature>
<dbReference type="Pfam" id="PF13679">
    <property type="entry name" value="Methyltransf_32"/>
    <property type="match status" value="1"/>
</dbReference>
<dbReference type="GO" id="GO:0032259">
    <property type="term" value="P:methylation"/>
    <property type="evidence" value="ECO:0007669"/>
    <property type="project" value="UniProtKB-KW"/>
</dbReference>
<accession>A0A9P5TLW6</accession>
<organism evidence="3 4">
    <name type="scientific">Gymnopilus junonius</name>
    <name type="common">Spectacular rustgill mushroom</name>
    <name type="synonym">Gymnopilus spectabilis subsp. junonius</name>
    <dbReference type="NCBI Taxonomy" id="109634"/>
    <lineage>
        <taxon>Eukaryota</taxon>
        <taxon>Fungi</taxon>
        <taxon>Dikarya</taxon>
        <taxon>Basidiomycota</taxon>
        <taxon>Agaricomycotina</taxon>
        <taxon>Agaricomycetes</taxon>
        <taxon>Agaricomycetidae</taxon>
        <taxon>Agaricales</taxon>
        <taxon>Agaricineae</taxon>
        <taxon>Hymenogastraceae</taxon>
        <taxon>Gymnopilus</taxon>
    </lineage>
</organism>
<feature type="compositionally biased region" description="Basic and acidic residues" evidence="1">
    <location>
        <begin position="435"/>
        <end position="452"/>
    </location>
</feature>
<name>A0A9P5TLW6_GYMJU</name>
<dbReference type="PANTHER" id="PTHR12496:SF0">
    <property type="entry name" value="METHYLTRANSFERASE DOMAIN-CONTAINING PROTEIN"/>
    <property type="match status" value="1"/>
</dbReference>
<gene>
    <name evidence="3" type="ORF">CPB84DRAFT_1848593</name>
</gene>
<feature type="domain" description="Methyltransferase" evidence="2">
    <location>
        <begin position="98"/>
        <end position="264"/>
    </location>
</feature>
<dbReference type="GO" id="GO:0008168">
    <property type="term" value="F:methyltransferase activity"/>
    <property type="evidence" value="ECO:0007669"/>
    <property type="project" value="UniProtKB-KW"/>
</dbReference>
<keyword evidence="4" id="KW-1185">Reference proteome</keyword>
<evidence type="ECO:0000313" key="4">
    <source>
        <dbReference type="Proteomes" id="UP000724874"/>
    </source>
</evidence>
<protein>
    <submittedName>
        <fullName evidence="3">Methyltransferase domain-containing protein</fullName>
    </submittedName>
</protein>
<proteinExistence type="predicted"/>
<reference evidence="3" key="1">
    <citation type="submission" date="2020-11" db="EMBL/GenBank/DDBJ databases">
        <authorList>
            <consortium name="DOE Joint Genome Institute"/>
            <person name="Ahrendt S."/>
            <person name="Riley R."/>
            <person name="Andreopoulos W."/>
            <person name="LaButti K."/>
            <person name="Pangilinan J."/>
            <person name="Ruiz-duenas F.J."/>
            <person name="Barrasa J.M."/>
            <person name="Sanchez-Garcia M."/>
            <person name="Camarero S."/>
            <person name="Miyauchi S."/>
            <person name="Serrano A."/>
            <person name="Linde D."/>
            <person name="Babiker R."/>
            <person name="Drula E."/>
            <person name="Ayuso-Fernandez I."/>
            <person name="Pacheco R."/>
            <person name="Padilla G."/>
            <person name="Ferreira P."/>
            <person name="Barriuso J."/>
            <person name="Kellner H."/>
            <person name="Castanera R."/>
            <person name="Alfaro M."/>
            <person name="Ramirez L."/>
            <person name="Pisabarro A.G."/>
            <person name="Kuo A."/>
            <person name="Tritt A."/>
            <person name="Lipzen A."/>
            <person name="He G."/>
            <person name="Yan M."/>
            <person name="Ng V."/>
            <person name="Cullen D."/>
            <person name="Martin F."/>
            <person name="Rosso M.-N."/>
            <person name="Henrissat B."/>
            <person name="Hibbett D."/>
            <person name="Martinez A.T."/>
            <person name="Grigoriev I.V."/>
        </authorList>
    </citation>
    <scope>NUCLEOTIDE SEQUENCE</scope>
    <source>
        <strain evidence="3">AH 44721</strain>
    </source>
</reference>
<dbReference type="InterPro" id="IPR025714">
    <property type="entry name" value="Methyltranfer_dom"/>
</dbReference>
<dbReference type="OrthoDB" id="10258156at2759"/>
<dbReference type="PANTHER" id="PTHR12496">
    <property type="entry name" value="CGI-41 METHYLTRANSFERASE"/>
    <property type="match status" value="1"/>
</dbReference>
<keyword evidence="3" id="KW-0489">Methyltransferase</keyword>
<dbReference type="InterPro" id="IPR052220">
    <property type="entry name" value="METTL25"/>
</dbReference>
<dbReference type="Gene3D" id="3.40.50.150">
    <property type="entry name" value="Vaccinia Virus protein VP39"/>
    <property type="match status" value="1"/>
</dbReference>